<protein>
    <recommendedName>
        <fullName evidence="4">UrcA family protein</fullName>
    </recommendedName>
</protein>
<evidence type="ECO:0000313" key="2">
    <source>
        <dbReference type="EMBL" id="ABQ69953.1"/>
    </source>
</evidence>
<name>A0A9J9HE56_RHIWR</name>
<dbReference type="NCBIfam" id="TIGR04433">
    <property type="entry name" value="UrcA_uranyl"/>
    <property type="match status" value="1"/>
</dbReference>
<proteinExistence type="predicted"/>
<evidence type="ECO:0000256" key="1">
    <source>
        <dbReference type="SAM" id="MobiDB-lite"/>
    </source>
</evidence>
<dbReference type="Proteomes" id="UP000001989">
    <property type="component" value="Chromosome"/>
</dbReference>
<feature type="region of interest" description="Disordered" evidence="1">
    <location>
        <begin position="50"/>
        <end position="75"/>
    </location>
</feature>
<keyword evidence="3" id="KW-1185">Reference proteome</keyword>
<reference evidence="2 3" key="1">
    <citation type="journal article" date="2010" name="J. Bacteriol.">
        <title>Genome sequence of the dioxin-mineralizing bacterium Sphingomonas wittichii RW1.</title>
        <authorList>
            <person name="Miller T.R."/>
            <person name="Delcher A.L."/>
            <person name="Salzberg S.L."/>
            <person name="Saunders E."/>
            <person name="Detter J.C."/>
            <person name="Halden R.U."/>
        </authorList>
    </citation>
    <scope>NUCLEOTIDE SEQUENCE [LARGE SCALE GENOMIC DNA]</scope>
    <source>
        <strain evidence="3">DSM 6014 / CCUG 31198 / JCM 15750 / NBRC 105917 / EY 4224 / RW1</strain>
    </source>
</reference>
<dbReference type="AlphaFoldDB" id="A0A9J9HE56"/>
<dbReference type="InterPro" id="IPR030972">
    <property type="entry name" value="UrcA_uranyl"/>
</dbReference>
<sequence>MPFLSFVDRQRTFVGRNRPLWRGRRGRSKRRCGSTVLGIVGCSTAARKQARDAAEQGFSPDEGRHPRPAHNRRHDMTRSTKIIAALAAALATSGTVAFPAYAAEAGKVSAVSYADLDLASTDGAASLKKRVERAARDVCTFEGDRSLDGAMEAKACAKVAAARAMPQVELALAKAGTQLADNGRITVAAH</sequence>
<dbReference type="EMBL" id="CP000699">
    <property type="protein sequence ID" value="ABQ69953.1"/>
    <property type="molecule type" value="Genomic_DNA"/>
</dbReference>
<organism evidence="2 3">
    <name type="scientific">Rhizorhabdus wittichii (strain DSM 6014 / CCUG 31198 / JCM 15750 / NBRC 105917 / EY 4224 / RW1)</name>
    <name type="common">Sphingomonas wittichii</name>
    <dbReference type="NCBI Taxonomy" id="392499"/>
    <lineage>
        <taxon>Bacteria</taxon>
        <taxon>Pseudomonadati</taxon>
        <taxon>Pseudomonadota</taxon>
        <taxon>Alphaproteobacteria</taxon>
        <taxon>Sphingomonadales</taxon>
        <taxon>Sphingomonadaceae</taxon>
        <taxon>Rhizorhabdus</taxon>
    </lineage>
</organism>
<evidence type="ECO:0000313" key="3">
    <source>
        <dbReference type="Proteomes" id="UP000001989"/>
    </source>
</evidence>
<dbReference type="KEGG" id="swi:Swit_3607"/>
<evidence type="ECO:0008006" key="4">
    <source>
        <dbReference type="Google" id="ProtNLM"/>
    </source>
</evidence>
<accession>A0A9J9HE56</accession>
<feature type="compositionally biased region" description="Basic residues" evidence="1">
    <location>
        <begin position="66"/>
        <end position="75"/>
    </location>
</feature>
<gene>
    <name evidence="2" type="ordered locus">Swit_3607</name>
</gene>